<dbReference type="GO" id="GO:0007165">
    <property type="term" value="P:signal transduction"/>
    <property type="evidence" value="ECO:0007669"/>
    <property type="project" value="InterPro"/>
</dbReference>
<dbReference type="Proteomes" id="UP000326759">
    <property type="component" value="Unassembled WGS sequence"/>
</dbReference>
<dbReference type="EMBL" id="SEYY01022892">
    <property type="protein sequence ID" value="KAB7495215.1"/>
    <property type="molecule type" value="Genomic_DNA"/>
</dbReference>
<dbReference type="SUPFAM" id="SSF48350">
    <property type="entry name" value="GTPase activation domain, GAP"/>
    <property type="match status" value="1"/>
</dbReference>
<dbReference type="PROSITE" id="PS50238">
    <property type="entry name" value="RHOGAP"/>
    <property type="match status" value="1"/>
</dbReference>
<comment type="caution">
    <text evidence="3">The sequence shown here is derived from an EMBL/GenBank/DDBJ whole genome shotgun (WGS) entry which is preliminary data.</text>
</comment>
<dbReference type="Gene3D" id="1.10.555.10">
    <property type="entry name" value="Rho GTPase activation protein"/>
    <property type="match status" value="1"/>
</dbReference>
<keyword evidence="4" id="KW-1185">Reference proteome</keyword>
<gene>
    <name evidence="3" type="ORF">Anas_09975</name>
</gene>
<dbReference type="InterPro" id="IPR000198">
    <property type="entry name" value="RhoGAP_dom"/>
</dbReference>
<reference evidence="3 4" key="1">
    <citation type="journal article" date="2019" name="PLoS Biol.">
        <title>Sex chromosomes control vertical transmission of feminizing Wolbachia symbionts in an isopod.</title>
        <authorList>
            <person name="Becking T."/>
            <person name="Chebbi M.A."/>
            <person name="Giraud I."/>
            <person name="Moumen B."/>
            <person name="Laverre T."/>
            <person name="Caubet Y."/>
            <person name="Peccoud J."/>
            <person name="Gilbert C."/>
            <person name="Cordaux R."/>
        </authorList>
    </citation>
    <scope>NUCLEOTIDE SEQUENCE [LARGE SCALE GENOMIC DNA]</scope>
    <source>
        <strain evidence="3">ANa2</strain>
        <tissue evidence="3">Whole body excluding digestive tract and cuticle</tissue>
    </source>
</reference>
<dbReference type="AlphaFoldDB" id="A0A5N5SMB0"/>
<proteinExistence type="predicted"/>
<evidence type="ECO:0000313" key="4">
    <source>
        <dbReference type="Proteomes" id="UP000326759"/>
    </source>
</evidence>
<evidence type="ECO:0000259" key="2">
    <source>
        <dbReference type="PROSITE" id="PS50238"/>
    </source>
</evidence>
<organism evidence="3 4">
    <name type="scientific">Armadillidium nasatum</name>
    <dbReference type="NCBI Taxonomy" id="96803"/>
    <lineage>
        <taxon>Eukaryota</taxon>
        <taxon>Metazoa</taxon>
        <taxon>Ecdysozoa</taxon>
        <taxon>Arthropoda</taxon>
        <taxon>Crustacea</taxon>
        <taxon>Multicrustacea</taxon>
        <taxon>Malacostraca</taxon>
        <taxon>Eumalacostraca</taxon>
        <taxon>Peracarida</taxon>
        <taxon>Isopoda</taxon>
        <taxon>Oniscidea</taxon>
        <taxon>Crinocheta</taxon>
        <taxon>Armadillidiidae</taxon>
        <taxon>Armadillidium</taxon>
    </lineage>
</organism>
<accession>A0A5N5SMB0</accession>
<feature type="domain" description="Rho-GAP" evidence="2">
    <location>
        <begin position="1"/>
        <end position="76"/>
    </location>
</feature>
<name>A0A5N5SMB0_9CRUS</name>
<protein>
    <recommendedName>
        <fullName evidence="2">Rho-GAP domain-containing protein</fullName>
    </recommendedName>
</protein>
<dbReference type="OrthoDB" id="410651at2759"/>
<feature type="region of interest" description="Disordered" evidence="1">
    <location>
        <begin position="225"/>
        <end position="271"/>
    </location>
</feature>
<dbReference type="InterPro" id="IPR008936">
    <property type="entry name" value="Rho_GTPase_activation_prot"/>
</dbReference>
<dbReference type="Pfam" id="PF00620">
    <property type="entry name" value="RhoGAP"/>
    <property type="match status" value="1"/>
</dbReference>
<sequence>MSSIYIYEGNVLYKLISFVAASSNINLMDTHNLAIIFAPTLMPDMKTGGKTFTNEYKVTSDIKIMEYLDRILVDIFITREGASAMCRYSGKLILALKNREKCQSLENLDEAQSSECTSKKKRRSNSLHRFMHGLRRVVHGGPALETPAIASPQKTVSTPPLLDTGSHNIPYIENNFSLNAISLYRLSEEISMNPDIESRKIEKLCKRKSEGLDSLPCSDRMMFSHLTSESSRPKKKPKIEPKSARTDSVPIAELFPVDEQSNQISSGGRVC</sequence>
<feature type="compositionally biased region" description="Polar residues" evidence="1">
    <location>
        <begin position="259"/>
        <end position="271"/>
    </location>
</feature>
<evidence type="ECO:0000313" key="3">
    <source>
        <dbReference type="EMBL" id="KAB7495215.1"/>
    </source>
</evidence>
<evidence type="ECO:0000256" key="1">
    <source>
        <dbReference type="SAM" id="MobiDB-lite"/>
    </source>
</evidence>